<dbReference type="KEGG" id="dtm:BJL86_1396"/>
<feature type="region of interest" description="Disordered" evidence="3">
    <location>
        <begin position="25"/>
        <end position="50"/>
    </location>
</feature>
<evidence type="ECO:0000256" key="2">
    <source>
        <dbReference type="ARBA" id="ARBA00093774"/>
    </source>
</evidence>
<evidence type="ECO:0000313" key="6">
    <source>
        <dbReference type="EMBL" id="ANI92178.1"/>
    </source>
</evidence>
<feature type="compositionally biased region" description="Low complexity" evidence="3">
    <location>
        <begin position="35"/>
        <end position="50"/>
    </location>
</feature>
<feature type="region of interest" description="Disordered" evidence="3">
    <location>
        <begin position="163"/>
        <end position="228"/>
    </location>
</feature>
<evidence type="ECO:0000256" key="3">
    <source>
        <dbReference type="SAM" id="MobiDB-lite"/>
    </source>
</evidence>
<reference evidence="6 7" key="1">
    <citation type="submission" date="2016-06" db="EMBL/GenBank/DDBJ databases">
        <title>Complete genome sequence of a saline-alkali tolerant type strain Dietzia timorensis ID05-A0528T.</title>
        <authorList>
            <person name="Wu X."/>
        </authorList>
    </citation>
    <scope>NUCLEOTIDE SEQUENCE [LARGE SCALE GENOMIC DNA]</scope>
    <source>
        <strain evidence="6 7">ID05-A0528</strain>
    </source>
</reference>
<keyword evidence="7" id="KW-1185">Reference proteome</keyword>
<comment type="similarity">
    <text evidence="2">Belongs to the MTB12 family.</text>
</comment>
<feature type="signal peptide" evidence="4">
    <location>
        <begin position="1"/>
        <end position="24"/>
    </location>
</feature>
<keyword evidence="1 4" id="KW-0732">Signal</keyword>
<accession>A0A173LKX6</accession>
<dbReference type="PROSITE" id="PS51257">
    <property type="entry name" value="PROKAR_LIPOPROTEIN"/>
    <property type="match status" value="1"/>
</dbReference>
<dbReference type="EMBL" id="CP015961">
    <property type="protein sequence ID" value="ANI92178.1"/>
    <property type="molecule type" value="Genomic_DNA"/>
</dbReference>
<evidence type="ECO:0000256" key="1">
    <source>
        <dbReference type="ARBA" id="ARBA00022729"/>
    </source>
</evidence>
<feature type="domain" description="Low molecular weight antigen MTB12-like C-terminal" evidence="5">
    <location>
        <begin position="48"/>
        <end position="158"/>
    </location>
</feature>
<evidence type="ECO:0000313" key="7">
    <source>
        <dbReference type="Proteomes" id="UP000186104"/>
    </source>
</evidence>
<dbReference type="STRING" id="499555.BJL86_1396"/>
<dbReference type="Pfam" id="PF26580">
    <property type="entry name" value="Mtb12_C"/>
    <property type="match status" value="1"/>
</dbReference>
<evidence type="ECO:0000259" key="5">
    <source>
        <dbReference type="Pfam" id="PF26580"/>
    </source>
</evidence>
<evidence type="ECO:0000256" key="4">
    <source>
        <dbReference type="SAM" id="SignalP"/>
    </source>
</evidence>
<sequence>MRFTRTATAIGAMALALGGLSACGDDEGDGRDSAETTTSAEQTAEAAAVPTAEELTDILNRASDPELPIEEKVNLVQGGDEAPELFDEIARLKTENNAQIQINGVAEGDFPGTAIGNAVIIQEGQQDINVNAQFVQMDGQWQLDKNFACALITNAGLQAPPTCDSAGGAPVEGVPAPAEGEAPAPVEGEAPVEGAPAPAEGEAPAEMPAPAEGEMPAEAPAEEPAPAA</sequence>
<dbReference type="Proteomes" id="UP000186104">
    <property type="component" value="Chromosome"/>
</dbReference>
<dbReference type="InterPro" id="IPR058644">
    <property type="entry name" value="Mtb12-like_C"/>
</dbReference>
<dbReference type="RefSeq" id="WP_067473113.1">
    <property type="nucleotide sequence ID" value="NZ_CP015961.1"/>
</dbReference>
<feature type="compositionally biased region" description="Low complexity" evidence="3">
    <location>
        <begin position="166"/>
        <end position="228"/>
    </location>
</feature>
<dbReference type="AlphaFoldDB" id="A0A173LKX6"/>
<name>A0A173LKX6_9ACTN</name>
<feature type="chain" id="PRO_5039668884" description="Low molecular weight antigen MTB12-like C-terminal domain-containing protein" evidence="4">
    <location>
        <begin position="25"/>
        <end position="228"/>
    </location>
</feature>
<gene>
    <name evidence="6" type="ORF">BJL86_1396</name>
</gene>
<protein>
    <recommendedName>
        <fullName evidence="5">Low molecular weight antigen MTB12-like C-terminal domain-containing protein</fullName>
    </recommendedName>
</protein>
<proteinExistence type="inferred from homology"/>
<organism evidence="6 7">
    <name type="scientific">Dietzia timorensis</name>
    <dbReference type="NCBI Taxonomy" id="499555"/>
    <lineage>
        <taxon>Bacteria</taxon>
        <taxon>Bacillati</taxon>
        <taxon>Actinomycetota</taxon>
        <taxon>Actinomycetes</taxon>
        <taxon>Mycobacteriales</taxon>
        <taxon>Dietziaceae</taxon>
        <taxon>Dietzia</taxon>
    </lineage>
</organism>